<dbReference type="InterPro" id="IPR006860">
    <property type="entry name" value="FecR"/>
</dbReference>
<dbReference type="RefSeq" id="WP_314508732.1">
    <property type="nucleotide sequence ID" value="NZ_JASJOU010000001.1"/>
</dbReference>
<dbReference type="GO" id="GO:0016989">
    <property type="term" value="F:sigma factor antagonist activity"/>
    <property type="evidence" value="ECO:0007669"/>
    <property type="project" value="TreeGrafter"/>
</dbReference>
<dbReference type="InterPro" id="IPR032508">
    <property type="entry name" value="FecR_C"/>
</dbReference>
<protein>
    <submittedName>
        <fullName evidence="4">FecR domain-containing protein</fullName>
    </submittedName>
</protein>
<dbReference type="Pfam" id="PF16344">
    <property type="entry name" value="FecR_C"/>
    <property type="match status" value="1"/>
</dbReference>
<keyword evidence="5" id="KW-1185">Reference proteome</keyword>
<dbReference type="Pfam" id="PF04773">
    <property type="entry name" value="FecR"/>
    <property type="match status" value="1"/>
</dbReference>
<keyword evidence="1" id="KW-0472">Membrane</keyword>
<accession>A0AAE3R1K0</accession>
<sequence length="333" mass="38396">MKTELTKDIIFMFLSGNANPLQRKLIEEWLQDERNREQYYDWLEEWEEKHPQFIPDTNSAFEKLVTRASNPDTETISTNYNSIQSPFVSYSRKRTSWWVAASVVALLGIGIFWQREAILNKTYQTSYGQIKKVELEDGTIVTLNANSQLQHSRFFFGKDNREVLLKGEAEFSVTHTPDHKRFIVKTPDNLEVEVLGTEFVVFSRQRGSKVILNKGKVQLRTATIHKPVVIHPGDVVTVDPKGSFRLQQKQEVQQYTSWKDHRFVFNRTSVEELVQLLSENFGVSVQITDSTLASRKITGTFQAESAQELLYVVSQAMDLNVQVQKNTFLLSPQ</sequence>
<evidence type="ECO:0000259" key="2">
    <source>
        <dbReference type="Pfam" id="PF04773"/>
    </source>
</evidence>
<dbReference type="InterPro" id="IPR012373">
    <property type="entry name" value="Ferrdict_sens_TM"/>
</dbReference>
<feature type="domain" description="FecR protein" evidence="2">
    <location>
        <begin position="122"/>
        <end position="218"/>
    </location>
</feature>
<dbReference type="EMBL" id="JASJOU010000001">
    <property type="protein sequence ID" value="MDJ1499193.1"/>
    <property type="molecule type" value="Genomic_DNA"/>
</dbReference>
<evidence type="ECO:0000313" key="5">
    <source>
        <dbReference type="Proteomes" id="UP001232063"/>
    </source>
</evidence>
<evidence type="ECO:0000256" key="1">
    <source>
        <dbReference type="SAM" id="Phobius"/>
    </source>
</evidence>
<dbReference type="PANTHER" id="PTHR30273">
    <property type="entry name" value="PERIPLASMIC SIGNAL SENSOR AND SIGMA FACTOR ACTIVATOR FECR-RELATED"/>
    <property type="match status" value="1"/>
</dbReference>
<dbReference type="Gene3D" id="3.55.50.30">
    <property type="match status" value="1"/>
</dbReference>
<keyword evidence="1" id="KW-0812">Transmembrane</keyword>
<comment type="caution">
    <text evidence="4">The sequence shown here is derived from an EMBL/GenBank/DDBJ whole genome shotgun (WGS) entry which is preliminary data.</text>
</comment>
<proteinExistence type="predicted"/>
<dbReference type="Proteomes" id="UP001232063">
    <property type="component" value="Unassembled WGS sequence"/>
</dbReference>
<keyword evidence="1" id="KW-1133">Transmembrane helix</keyword>
<evidence type="ECO:0000313" key="4">
    <source>
        <dbReference type="EMBL" id="MDJ1499193.1"/>
    </source>
</evidence>
<organism evidence="4 5">
    <name type="scientific">Xanthocytophaga agilis</name>
    <dbReference type="NCBI Taxonomy" id="3048010"/>
    <lineage>
        <taxon>Bacteria</taxon>
        <taxon>Pseudomonadati</taxon>
        <taxon>Bacteroidota</taxon>
        <taxon>Cytophagia</taxon>
        <taxon>Cytophagales</taxon>
        <taxon>Rhodocytophagaceae</taxon>
        <taxon>Xanthocytophaga</taxon>
    </lineage>
</organism>
<name>A0AAE3R1K0_9BACT</name>
<gene>
    <name evidence="4" type="ORF">QNI22_00980</name>
</gene>
<dbReference type="PIRSF" id="PIRSF018266">
    <property type="entry name" value="FecR"/>
    <property type="match status" value="1"/>
</dbReference>
<evidence type="ECO:0000259" key="3">
    <source>
        <dbReference type="Pfam" id="PF16344"/>
    </source>
</evidence>
<dbReference type="AlphaFoldDB" id="A0AAE3R1K0"/>
<feature type="domain" description="Protein FecR C-terminal" evidence="3">
    <location>
        <begin position="262"/>
        <end position="328"/>
    </location>
</feature>
<reference evidence="4" key="1">
    <citation type="submission" date="2023-05" db="EMBL/GenBank/DDBJ databases">
        <authorList>
            <person name="Zhang X."/>
        </authorList>
    </citation>
    <scope>NUCLEOTIDE SEQUENCE</scope>
    <source>
        <strain evidence="4">BD1B2-1</strain>
    </source>
</reference>
<feature type="transmembrane region" description="Helical" evidence="1">
    <location>
        <begin position="95"/>
        <end position="113"/>
    </location>
</feature>
<dbReference type="Gene3D" id="2.60.120.1440">
    <property type="match status" value="1"/>
</dbReference>
<dbReference type="PANTHER" id="PTHR30273:SF2">
    <property type="entry name" value="PROTEIN FECR"/>
    <property type="match status" value="1"/>
</dbReference>